<organism evidence="2 3">
    <name type="scientific">Congzhengia minquanensis</name>
    <dbReference type="NCBI Taxonomy" id="2763657"/>
    <lineage>
        <taxon>Bacteria</taxon>
        <taxon>Bacillati</taxon>
        <taxon>Bacillota</taxon>
        <taxon>Clostridia</taxon>
        <taxon>Eubacteriales</taxon>
        <taxon>Oscillospiraceae</taxon>
        <taxon>Congzhengia</taxon>
    </lineage>
</organism>
<gene>
    <name evidence="2" type="ORF">H8698_00740</name>
</gene>
<sequence length="454" mass="51691">MKGSNKLHHRPYIPLNRMDEADKPYICRLAPFADGFELEFLAKGAENQVLYRKCGESEWASVKAKNRCMRIEHLEQNIDYECKVTEENAAESKIRLVRTGAVPEGAVVINYLHPEDSAYSFSGRYLCSPSLVRLEDGTIVAGMDLFGTAMGQNLTLLFRSTDNGKTWRYLTDLYPFYWGSLFCHRGRLYILGLSTEYGNLQIAASDDGGKQWSAPVTIFYGSSKLCDNGGMHRAPMQMVPFQGRLYTTCEYGSWDMGSHLPAVLSIDENEDLMVPENWLCTGFLPFEGKWREEAQTQGDTMEGNIILAPDQTMYNYLRWDTGKALKLKVDAEHPDAPLEFHSIATMPVTNSMFRLFSQDGIYYLISNIKEDGQKCDCWSCRNVLAVFRSEDLENWERVRNIVNRKDDDPQLVGFQYPAYLFDESGLSVSVRSAFNNAHSFHDSNYILYFNLGAI</sequence>
<keyword evidence="3" id="KW-1185">Reference proteome</keyword>
<proteinExistence type="predicted"/>
<dbReference type="RefSeq" id="WP_249310642.1">
    <property type="nucleotide sequence ID" value="NZ_JACRSU010000001.1"/>
</dbReference>
<reference evidence="2" key="1">
    <citation type="submission" date="2020-08" db="EMBL/GenBank/DDBJ databases">
        <title>Genome public.</title>
        <authorList>
            <person name="Liu C."/>
            <person name="Sun Q."/>
        </authorList>
    </citation>
    <scope>NUCLEOTIDE SEQUENCE</scope>
    <source>
        <strain evidence="2">H8</strain>
    </source>
</reference>
<evidence type="ECO:0000313" key="3">
    <source>
        <dbReference type="Proteomes" id="UP000611762"/>
    </source>
</evidence>
<protein>
    <submittedName>
        <fullName evidence="2">Exo-alpha-sialidase</fullName>
    </submittedName>
</protein>
<feature type="domain" description="Sialidase" evidence="1">
    <location>
        <begin position="203"/>
        <end position="425"/>
    </location>
</feature>
<evidence type="ECO:0000259" key="1">
    <source>
        <dbReference type="Pfam" id="PF13088"/>
    </source>
</evidence>
<dbReference type="Gene3D" id="2.120.10.10">
    <property type="match status" value="1"/>
</dbReference>
<dbReference type="AlphaFoldDB" id="A0A926DKH5"/>
<name>A0A926DKH5_9FIRM</name>
<dbReference type="InterPro" id="IPR011040">
    <property type="entry name" value="Sialidase"/>
</dbReference>
<dbReference type="EMBL" id="JACRSU010000001">
    <property type="protein sequence ID" value="MBC8539501.1"/>
    <property type="molecule type" value="Genomic_DNA"/>
</dbReference>
<dbReference type="SUPFAM" id="SSF50939">
    <property type="entry name" value="Sialidases"/>
    <property type="match status" value="1"/>
</dbReference>
<accession>A0A926DKH5</accession>
<evidence type="ECO:0000313" key="2">
    <source>
        <dbReference type="EMBL" id="MBC8539501.1"/>
    </source>
</evidence>
<dbReference type="Proteomes" id="UP000611762">
    <property type="component" value="Unassembled WGS sequence"/>
</dbReference>
<comment type="caution">
    <text evidence="2">The sequence shown here is derived from an EMBL/GenBank/DDBJ whole genome shotgun (WGS) entry which is preliminary data.</text>
</comment>
<dbReference type="InterPro" id="IPR036278">
    <property type="entry name" value="Sialidase_sf"/>
</dbReference>
<dbReference type="CDD" id="cd15482">
    <property type="entry name" value="Sialidase_non-viral"/>
    <property type="match status" value="1"/>
</dbReference>
<dbReference type="Pfam" id="PF13088">
    <property type="entry name" value="BNR_2"/>
    <property type="match status" value="1"/>
</dbReference>